<protein>
    <submittedName>
        <fullName evidence="3">Uncharacterized protein</fullName>
    </submittedName>
</protein>
<accession>X6NSN5</accession>
<sequence length="192" mass="22171">FFIEVTAPKNVSVRPHSPNPPAHSNYPFSEDGKSERGRHDDIDDDEDDNTNDNGYNDGNKSDNSERKSVKSLDARTYIRKTQQLRKQKHHPIGTKKKLADLYISFCSFVCLFLNSNVTTNQDDDIYSVRSFNIADLRKSKSAENKHPKQIHKKKTAGSVQQFCIFFYFFIFFCSFTHPSFAHFQTSQMAHVH</sequence>
<keyword evidence="2" id="KW-1133">Transmembrane helix</keyword>
<evidence type="ECO:0000256" key="1">
    <source>
        <dbReference type="SAM" id="MobiDB-lite"/>
    </source>
</evidence>
<dbReference type="EMBL" id="ASPP01006472">
    <property type="protein sequence ID" value="ETO28769.1"/>
    <property type="molecule type" value="Genomic_DNA"/>
</dbReference>
<feature type="transmembrane region" description="Helical" evidence="2">
    <location>
        <begin position="162"/>
        <end position="180"/>
    </location>
</feature>
<organism evidence="3 4">
    <name type="scientific">Reticulomyxa filosa</name>
    <dbReference type="NCBI Taxonomy" id="46433"/>
    <lineage>
        <taxon>Eukaryota</taxon>
        <taxon>Sar</taxon>
        <taxon>Rhizaria</taxon>
        <taxon>Retaria</taxon>
        <taxon>Foraminifera</taxon>
        <taxon>Monothalamids</taxon>
        <taxon>Reticulomyxidae</taxon>
        <taxon>Reticulomyxa</taxon>
    </lineage>
</organism>
<keyword evidence="4" id="KW-1185">Reference proteome</keyword>
<evidence type="ECO:0000256" key="2">
    <source>
        <dbReference type="SAM" id="Phobius"/>
    </source>
</evidence>
<keyword evidence="2" id="KW-0472">Membrane</keyword>
<comment type="caution">
    <text evidence="3">The sequence shown here is derived from an EMBL/GenBank/DDBJ whole genome shotgun (WGS) entry which is preliminary data.</text>
</comment>
<dbReference type="Proteomes" id="UP000023152">
    <property type="component" value="Unassembled WGS sequence"/>
</dbReference>
<feature type="non-terminal residue" evidence="3">
    <location>
        <position position="1"/>
    </location>
</feature>
<proteinExistence type="predicted"/>
<feature type="compositionally biased region" description="Basic and acidic residues" evidence="1">
    <location>
        <begin position="30"/>
        <end position="41"/>
    </location>
</feature>
<name>X6NSN5_RETFI</name>
<reference evidence="3 4" key="1">
    <citation type="journal article" date="2013" name="Curr. Biol.">
        <title>The Genome of the Foraminiferan Reticulomyxa filosa.</title>
        <authorList>
            <person name="Glockner G."/>
            <person name="Hulsmann N."/>
            <person name="Schleicher M."/>
            <person name="Noegel A.A."/>
            <person name="Eichinger L."/>
            <person name="Gallinger C."/>
            <person name="Pawlowski J."/>
            <person name="Sierra R."/>
            <person name="Euteneuer U."/>
            <person name="Pillet L."/>
            <person name="Moustafa A."/>
            <person name="Platzer M."/>
            <person name="Groth M."/>
            <person name="Szafranski K."/>
            <person name="Schliwa M."/>
        </authorList>
    </citation>
    <scope>NUCLEOTIDE SEQUENCE [LARGE SCALE GENOMIC DNA]</scope>
</reference>
<gene>
    <name evidence="3" type="ORF">RFI_08356</name>
</gene>
<evidence type="ECO:0000313" key="4">
    <source>
        <dbReference type="Proteomes" id="UP000023152"/>
    </source>
</evidence>
<keyword evidence="2" id="KW-0812">Transmembrane</keyword>
<feature type="region of interest" description="Disordered" evidence="1">
    <location>
        <begin position="1"/>
        <end position="72"/>
    </location>
</feature>
<feature type="compositionally biased region" description="Basic and acidic residues" evidence="1">
    <location>
        <begin position="59"/>
        <end position="72"/>
    </location>
</feature>
<evidence type="ECO:0000313" key="3">
    <source>
        <dbReference type="EMBL" id="ETO28769.1"/>
    </source>
</evidence>
<dbReference type="AlphaFoldDB" id="X6NSN5"/>